<keyword evidence="2" id="KW-1185">Reference proteome</keyword>
<reference evidence="1 2" key="1">
    <citation type="submission" date="2018-06" db="EMBL/GenBank/DDBJ databases">
        <title>Paenibacillus imtechensis sp. nov.</title>
        <authorList>
            <person name="Pinnaka A.K."/>
            <person name="Singh H."/>
            <person name="Kaur M."/>
        </authorList>
    </citation>
    <scope>NUCLEOTIDE SEQUENCE [LARGE SCALE GENOMIC DNA]</scope>
    <source>
        <strain evidence="1 2">SMB1</strain>
    </source>
</reference>
<dbReference type="EMBL" id="QKRB01000046">
    <property type="protein sequence ID" value="PZD95066.1"/>
    <property type="molecule type" value="Genomic_DNA"/>
</dbReference>
<proteinExistence type="predicted"/>
<evidence type="ECO:0000313" key="1">
    <source>
        <dbReference type="EMBL" id="PZD95066.1"/>
    </source>
</evidence>
<comment type="caution">
    <text evidence="1">The sequence shown here is derived from an EMBL/GenBank/DDBJ whole genome shotgun (WGS) entry which is preliminary data.</text>
</comment>
<name>A0A2W1L725_9BACL</name>
<dbReference type="Proteomes" id="UP000249522">
    <property type="component" value="Unassembled WGS sequence"/>
</dbReference>
<protein>
    <submittedName>
        <fullName evidence="1">Uncharacterized protein</fullName>
    </submittedName>
</protein>
<evidence type="ECO:0000313" key="2">
    <source>
        <dbReference type="Proteomes" id="UP000249522"/>
    </source>
</evidence>
<gene>
    <name evidence="1" type="ORF">DNH61_15645</name>
</gene>
<dbReference type="AlphaFoldDB" id="A0A2W1L725"/>
<accession>A0A2W1L725</accession>
<sequence length="134" mass="14899">MTAMSDKFLHFCRNLSSRVSALEKGCTLAGIFRNVRRTERVSDAYVLSNRQGLGSTFQFAGSRLPATGYRTQVPGPWLPATGCRLPVTGYRLDPGLRLQVPGSRLQDYETRLQVSAYRPVLMQVHRLNSAVVAL</sequence>
<organism evidence="1 2">
    <name type="scientific">Paenibacillus sambharensis</name>
    <dbReference type="NCBI Taxonomy" id="1803190"/>
    <lineage>
        <taxon>Bacteria</taxon>
        <taxon>Bacillati</taxon>
        <taxon>Bacillota</taxon>
        <taxon>Bacilli</taxon>
        <taxon>Bacillales</taxon>
        <taxon>Paenibacillaceae</taxon>
        <taxon>Paenibacillus</taxon>
    </lineage>
</organism>